<dbReference type="Proteomes" id="UP000271031">
    <property type="component" value="Unassembled WGS sequence"/>
</dbReference>
<dbReference type="SUPFAM" id="SSF52402">
    <property type="entry name" value="Adenine nucleotide alpha hydrolases-like"/>
    <property type="match status" value="1"/>
</dbReference>
<dbReference type="PANTHER" id="PTHR21294">
    <property type="entry name" value="ELECTRON TRANSFER FLAVOPROTEIN BETA-SUBUNIT"/>
    <property type="match status" value="1"/>
</dbReference>
<reference evidence="2 3" key="1">
    <citation type="submission" date="2018-10" db="EMBL/GenBank/DDBJ databases">
        <title>Phylogenomics of Brevibacillus.</title>
        <authorList>
            <person name="Dunlap C."/>
        </authorList>
    </citation>
    <scope>NUCLEOTIDE SEQUENCE [LARGE SCALE GENOMIC DNA]</scope>
    <source>
        <strain evidence="2 3">JCM 15716</strain>
    </source>
</reference>
<evidence type="ECO:0000313" key="3">
    <source>
        <dbReference type="Proteomes" id="UP000271031"/>
    </source>
</evidence>
<dbReference type="EMBL" id="RHHQ01000008">
    <property type="protein sequence ID" value="RNB89456.1"/>
    <property type="molecule type" value="Genomic_DNA"/>
</dbReference>
<name>A0A3M8DN01_9BACL</name>
<organism evidence="2 3">
    <name type="scientific">Brevibacillus fluminis</name>
    <dbReference type="NCBI Taxonomy" id="511487"/>
    <lineage>
        <taxon>Bacteria</taxon>
        <taxon>Bacillati</taxon>
        <taxon>Bacillota</taxon>
        <taxon>Bacilli</taxon>
        <taxon>Bacillales</taxon>
        <taxon>Paenibacillaceae</taxon>
        <taxon>Brevibacillus</taxon>
    </lineage>
</organism>
<dbReference type="Pfam" id="PF01012">
    <property type="entry name" value="ETF"/>
    <property type="match status" value="1"/>
</dbReference>
<dbReference type="GO" id="GO:0009055">
    <property type="term" value="F:electron transfer activity"/>
    <property type="evidence" value="ECO:0007669"/>
    <property type="project" value="InterPro"/>
</dbReference>
<dbReference type="RefSeq" id="WP_122917711.1">
    <property type="nucleotide sequence ID" value="NZ_RHHQ01000008.1"/>
</dbReference>
<feature type="domain" description="Electron transfer flavoprotein alpha/beta-subunit N-terminal" evidence="1">
    <location>
        <begin position="23"/>
        <end position="207"/>
    </location>
</feature>
<gene>
    <name evidence="2" type="ORF">EDM56_09655</name>
</gene>
<sequence length="278" mass="31195">MLTIHVLVKWLYDPSSIQWNYFKNGFDCETLAINKADLHALQWACDYKSNNSAHITVLMVIEKGQTVPVERLEKYPIDQMILIETDQDIEDSFAVASHLAEEIKKLPYDLLISGSESGDYRTGITPIAVAERLQISCLTHVHQMEQKEGGNWVCQRKEGRGMVRSFEVTLPALIGVVPSITPLRYIPRHLVKGKKAVLSHKVIAASAAPPPYERVKLTAPQPVIHSLDVSRAPLAQHRILAVSGISHDKKDGADKKKSTSSPEYAHYVKEKIQSWLKE</sequence>
<dbReference type="SMART" id="SM00893">
    <property type="entry name" value="ETF"/>
    <property type="match status" value="1"/>
</dbReference>
<dbReference type="OrthoDB" id="2930897at2"/>
<comment type="caution">
    <text evidence="2">The sequence shown here is derived from an EMBL/GenBank/DDBJ whole genome shotgun (WGS) entry which is preliminary data.</text>
</comment>
<dbReference type="InterPro" id="IPR014729">
    <property type="entry name" value="Rossmann-like_a/b/a_fold"/>
</dbReference>
<accession>A0A3M8DN01</accession>
<keyword evidence="3" id="KW-1185">Reference proteome</keyword>
<evidence type="ECO:0000259" key="1">
    <source>
        <dbReference type="SMART" id="SM00893"/>
    </source>
</evidence>
<dbReference type="InterPro" id="IPR014730">
    <property type="entry name" value="ETF_a/b_N"/>
</dbReference>
<evidence type="ECO:0000313" key="2">
    <source>
        <dbReference type="EMBL" id="RNB89456.1"/>
    </source>
</evidence>
<dbReference type="AlphaFoldDB" id="A0A3M8DN01"/>
<proteinExistence type="predicted"/>
<dbReference type="Gene3D" id="3.40.50.620">
    <property type="entry name" value="HUPs"/>
    <property type="match status" value="1"/>
</dbReference>
<protein>
    <recommendedName>
        <fullName evidence="1">Electron transfer flavoprotein alpha/beta-subunit N-terminal domain-containing protein</fullName>
    </recommendedName>
</protein>
<dbReference type="InterPro" id="IPR012255">
    <property type="entry name" value="ETF_b"/>
</dbReference>